<dbReference type="EMBL" id="CP126651">
    <property type="protein sequence ID" value="WJZ86109.1"/>
    <property type="molecule type" value="Genomic_DNA"/>
</dbReference>
<evidence type="ECO:0000313" key="3">
    <source>
        <dbReference type="EMBL" id="WJZ86109.1"/>
    </source>
</evidence>
<evidence type="ECO:0000259" key="2">
    <source>
        <dbReference type="Pfam" id="PF13456"/>
    </source>
</evidence>
<feature type="domain" description="RNase H type-1" evidence="2">
    <location>
        <begin position="455"/>
        <end position="565"/>
    </location>
</feature>
<feature type="transmembrane region" description="Helical" evidence="1">
    <location>
        <begin position="884"/>
        <end position="902"/>
    </location>
</feature>
<accession>A0ABY9BUE2</accession>
<dbReference type="CDD" id="cd06222">
    <property type="entry name" value="RNase_H_like"/>
    <property type="match status" value="1"/>
</dbReference>
<dbReference type="InterPro" id="IPR012337">
    <property type="entry name" value="RNaseH-like_sf"/>
</dbReference>
<dbReference type="PANTHER" id="PTHR20921:SF0">
    <property type="entry name" value="TRANSMEMBRANE PROTEIN 222"/>
    <property type="match status" value="1"/>
</dbReference>
<reference evidence="3 4" key="1">
    <citation type="journal article" date="2023" name="Hortic Res">
        <title>The complete reference genome for grapevine (Vitis vinifera L.) genetics and breeding.</title>
        <authorList>
            <person name="Shi X."/>
            <person name="Cao S."/>
            <person name="Wang X."/>
            <person name="Huang S."/>
            <person name="Wang Y."/>
            <person name="Liu Z."/>
            <person name="Liu W."/>
            <person name="Leng X."/>
            <person name="Peng Y."/>
            <person name="Wang N."/>
            <person name="Wang Y."/>
            <person name="Ma Z."/>
            <person name="Xu X."/>
            <person name="Zhang F."/>
            <person name="Xue H."/>
            <person name="Zhong H."/>
            <person name="Wang Y."/>
            <person name="Zhang K."/>
            <person name="Velt A."/>
            <person name="Avia K."/>
            <person name="Holtgrawe D."/>
            <person name="Grimplet J."/>
            <person name="Matus J.T."/>
            <person name="Ware D."/>
            <person name="Wu X."/>
            <person name="Wang H."/>
            <person name="Liu C."/>
            <person name="Fang Y."/>
            <person name="Rustenholz C."/>
            <person name="Cheng Z."/>
            <person name="Xiao H."/>
            <person name="Zhou Y."/>
        </authorList>
    </citation>
    <scope>NUCLEOTIDE SEQUENCE [LARGE SCALE GENOMIC DNA]</scope>
    <source>
        <strain evidence="4">cv. Pinot noir / PN40024</strain>
        <tissue evidence="3">Leaf</tissue>
    </source>
</reference>
<protein>
    <recommendedName>
        <fullName evidence="2">RNase H type-1 domain-containing protein</fullName>
    </recommendedName>
</protein>
<keyword evidence="4" id="KW-1185">Reference proteome</keyword>
<dbReference type="InterPro" id="IPR036397">
    <property type="entry name" value="RNaseH_sf"/>
</dbReference>
<dbReference type="PANTHER" id="PTHR20921">
    <property type="entry name" value="TRANSMEMBRANE PROTEIN 222"/>
    <property type="match status" value="1"/>
</dbReference>
<dbReference type="InterPro" id="IPR002156">
    <property type="entry name" value="RNaseH_domain"/>
</dbReference>
<dbReference type="Pfam" id="PF05608">
    <property type="entry name" value="RTE1"/>
    <property type="match status" value="1"/>
</dbReference>
<keyword evidence="1" id="KW-1133">Transmembrane helix</keyword>
<evidence type="ECO:0000256" key="1">
    <source>
        <dbReference type="SAM" id="Phobius"/>
    </source>
</evidence>
<dbReference type="InterPro" id="IPR044730">
    <property type="entry name" value="RNase_H-like_dom_plant"/>
</dbReference>
<name>A0ABY9BUE2_VITVI</name>
<dbReference type="Gene3D" id="3.30.420.10">
    <property type="entry name" value="Ribonuclease H-like superfamily/Ribonuclease H"/>
    <property type="match status" value="1"/>
</dbReference>
<dbReference type="Pfam" id="PF13456">
    <property type="entry name" value="RVT_3"/>
    <property type="match status" value="1"/>
</dbReference>
<dbReference type="Proteomes" id="UP001227230">
    <property type="component" value="Chromosome 4"/>
</dbReference>
<keyword evidence="1" id="KW-0472">Membrane</keyword>
<organism evidence="3 4">
    <name type="scientific">Vitis vinifera</name>
    <name type="common">Grape</name>
    <dbReference type="NCBI Taxonomy" id="29760"/>
    <lineage>
        <taxon>Eukaryota</taxon>
        <taxon>Viridiplantae</taxon>
        <taxon>Streptophyta</taxon>
        <taxon>Embryophyta</taxon>
        <taxon>Tracheophyta</taxon>
        <taxon>Spermatophyta</taxon>
        <taxon>Magnoliopsida</taxon>
        <taxon>eudicotyledons</taxon>
        <taxon>Gunneridae</taxon>
        <taxon>Pentapetalae</taxon>
        <taxon>rosids</taxon>
        <taxon>Vitales</taxon>
        <taxon>Vitaceae</taxon>
        <taxon>Viteae</taxon>
        <taxon>Vitis</taxon>
    </lineage>
</organism>
<dbReference type="InterPro" id="IPR008496">
    <property type="entry name" value="TMEM222/RTE1"/>
</dbReference>
<keyword evidence="1" id="KW-0812">Transmembrane</keyword>
<dbReference type="SUPFAM" id="SSF53098">
    <property type="entry name" value="Ribonuclease H-like"/>
    <property type="match status" value="1"/>
</dbReference>
<sequence length="908" mass="102974">MGFSSKWLEWMRMCVCTVSYKVVFGGELLGPIYPTRGLRQRDPLSPYLFILATEGLSTLLKQGERCGVLHGCSVARGAPTVSHLFFANDSYLFFKATESESRSLKQILLQYQNLSGQEINLNKSALTFSRNTDDVVKRGICSILQVEEQANPDLCRDIESMMNDFFWDSNPQRRSIIWMSWGKMCWRFLRNPDSLVTRNFQARYFRNSSFLNAELGSNPSYMWRSILAAQDLLKRGCYWSIASGTKVQVWGDSWLPDSSNRLIITPPIAGFDGIKVDELIIEGLWREDFIRDKFMARDADLILSIPLPMSSREDQISWSFDARGEYTARSGYGALRCFRQSAALVASDVDSNFVWAQSEPETTLHALVECVAARDVWDESGLAMLQGNFGSFVDWLATMFAYCDSVVFAKYLAVCWGLWWRRNDVVWNGRIRHSQQKPDYGWIKINVDEAVFLDEGAIGAVFQDHQGRFMGGFAKPFPHQTLSEVVEALGVREVLSWIHERSRSRIVVETDCLRVVQAIQHKSCPNTSFGFTIADCLDVLQHLVDVQVVYARRSANSAAHCLAKGAGPLVMQLGSLTPWIEKSENVADISSKYRLSGGMETINGTDYRSTEKLAKNRQNRRYIGEISVKHRKIGEKSRYFLPVQPAQLCFSAWLKNRGFRNPLCSVVSVLLVAAALAMDSNADPEDHMMIERSVSQMMQIDPRRARFPCCIVWTPLPVISWLIPFVGHIGICREDGVILDFAGPNFVCVDNFAFGAVTRYIQISKEKCCISPHHPAPYRRENGRGQDETEIDILTWDDALRKSTQEFQHQSYNLFTCNCHSFVANNLNRLGFYDGGWNVVNLAALIFLKGRWVSTTSMIKSFLPFAIVSALGLFFGGLTFLTFLAFFTFLLVGWFLLGTYCFKNLIHL</sequence>
<evidence type="ECO:0000313" key="4">
    <source>
        <dbReference type="Proteomes" id="UP001227230"/>
    </source>
</evidence>
<proteinExistence type="predicted"/>
<gene>
    <name evidence="3" type="ORF">VitviT2T_005601</name>
</gene>